<organism evidence="14 15">
    <name type="scientific">Blautia obeum A2-162</name>
    <dbReference type="NCBI Taxonomy" id="657314"/>
    <lineage>
        <taxon>Bacteria</taxon>
        <taxon>Bacillati</taxon>
        <taxon>Bacillota</taxon>
        <taxon>Clostridia</taxon>
        <taxon>Lachnospirales</taxon>
        <taxon>Lachnospiraceae</taxon>
        <taxon>Blautia</taxon>
    </lineage>
</organism>
<evidence type="ECO:0000259" key="13">
    <source>
        <dbReference type="PROSITE" id="PS50059"/>
    </source>
</evidence>
<dbReference type="SUPFAM" id="SSF54534">
    <property type="entry name" value="FKBP-like"/>
    <property type="match status" value="1"/>
</dbReference>
<dbReference type="Pfam" id="PF05698">
    <property type="entry name" value="Trigger_C"/>
    <property type="match status" value="1"/>
</dbReference>
<comment type="subcellular location">
    <subcellularLocation>
        <location evidence="2">Cytoplasm</location>
    </subcellularLocation>
</comment>
<dbReference type="Gene3D" id="1.10.3120.10">
    <property type="entry name" value="Trigger factor, C-terminal domain"/>
    <property type="match status" value="1"/>
</dbReference>
<feature type="compositionally biased region" description="Acidic residues" evidence="11">
    <location>
        <begin position="384"/>
        <end position="432"/>
    </location>
</feature>
<dbReference type="GO" id="GO:0003755">
    <property type="term" value="F:peptidyl-prolyl cis-trans isomerase activity"/>
    <property type="evidence" value="ECO:0007669"/>
    <property type="project" value="UniProtKB-KW"/>
</dbReference>
<keyword evidence="4" id="KW-0132">Cell division</keyword>
<dbReference type="GO" id="GO:0015031">
    <property type="term" value="P:protein transport"/>
    <property type="evidence" value="ECO:0007669"/>
    <property type="project" value="InterPro"/>
</dbReference>
<evidence type="ECO:0000256" key="5">
    <source>
        <dbReference type="ARBA" id="ARBA00023110"/>
    </source>
</evidence>
<feature type="compositionally biased region" description="Basic and acidic residues" evidence="11">
    <location>
        <begin position="25"/>
        <end position="56"/>
    </location>
</feature>
<comment type="similarity">
    <text evidence="3">Belongs to the FKBP-type PPIase family. Tig subfamily.</text>
</comment>
<dbReference type="FunFam" id="3.10.50.40:FF:000001">
    <property type="entry name" value="Trigger factor"/>
    <property type="match status" value="1"/>
</dbReference>
<evidence type="ECO:0000256" key="12">
    <source>
        <dbReference type="SAM" id="SignalP"/>
    </source>
</evidence>
<name>D4LYQ6_9FIRM</name>
<feature type="region of interest" description="Disordered" evidence="11">
    <location>
        <begin position="21"/>
        <end position="63"/>
    </location>
</feature>
<keyword evidence="12" id="KW-0732">Signal</keyword>
<keyword evidence="8" id="KW-0131">Cell cycle</keyword>
<dbReference type="GO" id="GO:0005737">
    <property type="term" value="C:cytoplasm"/>
    <property type="evidence" value="ECO:0007669"/>
    <property type="project" value="UniProtKB-SubCell"/>
</dbReference>
<feature type="signal peptide" evidence="12">
    <location>
        <begin position="1"/>
        <end position="20"/>
    </location>
</feature>
<dbReference type="KEGG" id="rob:CK5_13110"/>
<evidence type="ECO:0000256" key="2">
    <source>
        <dbReference type="ARBA" id="ARBA00004496"/>
    </source>
</evidence>
<gene>
    <name evidence="14" type="ORF">CK5_13110</name>
</gene>
<evidence type="ECO:0000256" key="8">
    <source>
        <dbReference type="ARBA" id="ARBA00023306"/>
    </source>
</evidence>
<dbReference type="AlphaFoldDB" id="D4LYQ6"/>
<accession>D4LYQ6</accession>
<evidence type="ECO:0000256" key="4">
    <source>
        <dbReference type="ARBA" id="ARBA00022618"/>
    </source>
</evidence>
<reference evidence="14 15" key="2">
    <citation type="submission" date="2010-03" db="EMBL/GenBank/DDBJ databases">
        <authorList>
            <person name="Pajon A."/>
        </authorList>
    </citation>
    <scope>NUCLEOTIDE SEQUENCE [LARGE SCALE GENOMIC DNA]</scope>
    <source>
        <strain evidence="14 15">A2-162</strain>
    </source>
</reference>
<evidence type="ECO:0000256" key="11">
    <source>
        <dbReference type="SAM" id="MobiDB-lite"/>
    </source>
</evidence>
<evidence type="ECO:0000313" key="14">
    <source>
        <dbReference type="EMBL" id="CBL22759.1"/>
    </source>
</evidence>
<keyword evidence="15" id="KW-1185">Reference proteome</keyword>
<evidence type="ECO:0000256" key="1">
    <source>
        <dbReference type="ARBA" id="ARBA00000971"/>
    </source>
</evidence>
<keyword evidence="5 10" id="KW-0697">Rotamase</keyword>
<dbReference type="Gene3D" id="3.10.50.40">
    <property type="match status" value="1"/>
</dbReference>
<feature type="region of interest" description="Disordered" evidence="11">
    <location>
        <begin position="383"/>
        <end position="432"/>
    </location>
</feature>
<dbReference type="SUPFAM" id="SSF109998">
    <property type="entry name" value="Triger factor/SurA peptide-binding domain-like"/>
    <property type="match status" value="1"/>
</dbReference>
<keyword evidence="6" id="KW-0143">Chaperone</keyword>
<dbReference type="Proteomes" id="UP000008955">
    <property type="component" value="Chromosome"/>
</dbReference>
<evidence type="ECO:0000256" key="7">
    <source>
        <dbReference type="ARBA" id="ARBA00023235"/>
    </source>
</evidence>
<comment type="function">
    <text evidence="9">Involved in protein export. Acts as a chaperone by maintaining the newly synthesized protein in an open conformation. Functions as a peptidyl-prolyl cis-trans isomerase.</text>
</comment>
<dbReference type="EC" id="5.2.1.8" evidence="10"/>
<dbReference type="InterPro" id="IPR008880">
    <property type="entry name" value="Trigger_fac_C"/>
</dbReference>
<dbReference type="PROSITE" id="PS50059">
    <property type="entry name" value="FKBP_PPIASE"/>
    <property type="match status" value="1"/>
</dbReference>
<dbReference type="GO" id="GO:0051301">
    <property type="term" value="P:cell division"/>
    <property type="evidence" value="ECO:0007669"/>
    <property type="project" value="UniProtKB-KW"/>
</dbReference>
<dbReference type="PROSITE" id="PS51257">
    <property type="entry name" value="PROKAR_LIPOPROTEIN"/>
    <property type="match status" value="1"/>
</dbReference>
<keyword evidence="7 10" id="KW-0413">Isomerase</keyword>
<dbReference type="InterPro" id="IPR027304">
    <property type="entry name" value="Trigger_fact/SurA_dom_sf"/>
</dbReference>
<evidence type="ECO:0000256" key="10">
    <source>
        <dbReference type="PROSITE-ProRule" id="PRU00277"/>
    </source>
</evidence>
<reference evidence="14 15" key="1">
    <citation type="submission" date="2010-03" db="EMBL/GenBank/DDBJ databases">
        <title>The genome sequence of Ruminococcus obeum A2-162.</title>
        <authorList>
            <consortium name="metaHIT consortium -- http://www.metahit.eu/"/>
            <person name="Pajon A."/>
            <person name="Turner K."/>
            <person name="Parkhill J."/>
            <person name="Duncan S."/>
            <person name="Flint H."/>
        </authorList>
    </citation>
    <scope>NUCLEOTIDE SEQUENCE [LARGE SCALE GENOMIC DNA]</scope>
    <source>
        <strain evidence="14 15">A2-162</strain>
    </source>
</reference>
<evidence type="ECO:0000256" key="6">
    <source>
        <dbReference type="ARBA" id="ARBA00023186"/>
    </source>
</evidence>
<dbReference type="EMBL" id="FP929054">
    <property type="protein sequence ID" value="CBL22759.1"/>
    <property type="molecule type" value="Genomic_DNA"/>
</dbReference>
<dbReference type="RefSeq" id="WP_015541593.1">
    <property type="nucleotide sequence ID" value="NC_021022.1"/>
</dbReference>
<evidence type="ECO:0000313" key="15">
    <source>
        <dbReference type="Proteomes" id="UP000008955"/>
    </source>
</evidence>
<dbReference type="PATRIC" id="fig|657314.3.peg.1117"/>
<feature type="domain" description="PPIase FKBP-type" evidence="13">
    <location>
        <begin position="118"/>
        <end position="198"/>
    </location>
</feature>
<protein>
    <recommendedName>
        <fullName evidence="10">peptidylprolyl isomerase</fullName>
        <ecNumber evidence="10">5.2.1.8</ecNumber>
    </recommendedName>
</protein>
<sequence length="432" mass="47782">MKKKAVVAMLIMCMAVSAAACGKSSDTEKTTTETTDTKDSEDSKEDSTDTDTKETDSSEGNRLVSVKDVSKYVTIGEYKGLELNRTSQSVTDDDVQAEINYDLEDNGTEVKDGTVENGDTVTINFTGTIDGKEFDGGSAEDYELVVGDGEMIDGFEDGIVGMKSGETKELDLTFPDDYYEESVAGKAVVFKVTLQKFTRPAELTDEWVAANTDYKTVDEYREAVKKQLEDTAAQTADYGLYSNAWNEVQAASEVKDYPKEDVDAAKKSYQELNEEYVKEAGMEMSDFLESQGMTEEDYESECQQYAESKVEQNLIVQGIMDAEGLSINDEETQKLKDDLIEEYGFASIDEMIETYGEQEVNESLALLRVERFIVENATVTEVAGDSEDAVDEGDDLEEYDESKDIDTGDDTEDNVDIEDAATEDATDEVAEE</sequence>
<dbReference type="NCBIfam" id="TIGR00115">
    <property type="entry name" value="tig"/>
    <property type="match status" value="1"/>
</dbReference>
<evidence type="ECO:0000256" key="3">
    <source>
        <dbReference type="ARBA" id="ARBA00005464"/>
    </source>
</evidence>
<dbReference type="InterPro" id="IPR005215">
    <property type="entry name" value="Trig_fac"/>
</dbReference>
<dbReference type="GO" id="GO:0006457">
    <property type="term" value="P:protein folding"/>
    <property type="evidence" value="ECO:0007669"/>
    <property type="project" value="InterPro"/>
</dbReference>
<dbReference type="Pfam" id="PF00254">
    <property type="entry name" value="FKBP_C"/>
    <property type="match status" value="1"/>
</dbReference>
<dbReference type="InterPro" id="IPR037041">
    <property type="entry name" value="Trigger_fac_C_sf"/>
</dbReference>
<dbReference type="HOGENOM" id="CLU_033058_1_2_9"/>
<evidence type="ECO:0000256" key="9">
    <source>
        <dbReference type="ARBA" id="ARBA00024849"/>
    </source>
</evidence>
<feature type="chain" id="PRO_5038587057" description="peptidylprolyl isomerase" evidence="12">
    <location>
        <begin position="21"/>
        <end position="432"/>
    </location>
</feature>
<comment type="catalytic activity">
    <reaction evidence="1 10">
        <text>[protein]-peptidylproline (omega=180) = [protein]-peptidylproline (omega=0)</text>
        <dbReference type="Rhea" id="RHEA:16237"/>
        <dbReference type="Rhea" id="RHEA-COMP:10747"/>
        <dbReference type="Rhea" id="RHEA-COMP:10748"/>
        <dbReference type="ChEBI" id="CHEBI:83833"/>
        <dbReference type="ChEBI" id="CHEBI:83834"/>
        <dbReference type="EC" id="5.2.1.8"/>
    </reaction>
</comment>
<dbReference type="InterPro" id="IPR046357">
    <property type="entry name" value="PPIase_dom_sf"/>
</dbReference>
<dbReference type="InterPro" id="IPR001179">
    <property type="entry name" value="PPIase_FKBP_dom"/>
</dbReference>
<proteinExistence type="inferred from homology"/>